<keyword evidence="1" id="KW-0812">Transmembrane</keyword>
<evidence type="ECO:0000313" key="2">
    <source>
        <dbReference type="EMBL" id="KCV71448.1"/>
    </source>
</evidence>
<accession>A0A058ZC00</accession>
<keyword evidence="3" id="KW-1185">Reference proteome</keyword>
<dbReference type="AlphaFoldDB" id="A0A058ZC00"/>
<dbReference type="Proteomes" id="UP000030693">
    <property type="component" value="Unassembled WGS sequence"/>
</dbReference>
<name>A0A058ZC00_FONAL</name>
<protein>
    <submittedName>
        <fullName evidence="2">Uncharacterized protein</fullName>
    </submittedName>
</protein>
<dbReference type="RefSeq" id="XP_009494571.1">
    <property type="nucleotide sequence ID" value="XM_009496296.1"/>
</dbReference>
<keyword evidence="1" id="KW-0472">Membrane</keyword>
<dbReference type="EMBL" id="KB932203">
    <property type="protein sequence ID" value="KCV71448.1"/>
    <property type="molecule type" value="Genomic_DNA"/>
</dbReference>
<organism evidence="2">
    <name type="scientific">Fonticula alba</name>
    <name type="common">Slime mold</name>
    <dbReference type="NCBI Taxonomy" id="691883"/>
    <lineage>
        <taxon>Eukaryota</taxon>
        <taxon>Rotosphaerida</taxon>
        <taxon>Fonticulaceae</taxon>
        <taxon>Fonticula</taxon>
    </lineage>
</organism>
<gene>
    <name evidence="2" type="ORF">H696_02395</name>
</gene>
<proteinExistence type="predicted"/>
<dbReference type="GeneID" id="20527120"/>
<keyword evidence="1" id="KW-1133">Transmembrane helix</keyword>
<sequence length="148" mass="16808">MFDNKSRLFMRPFTLQPRLSHRSTHWGRMTLHAEWTNTSASFTRYLPVVRGFPFLLPACAGILLGAVAAGLDFRLHLERAWDQSIDPGRFYKYKLLGWIGKREGLQKYELHDPDNVAALQTMTEAERELNRAMLSASSGAPKSLADSL</sequence>
<reference evidence="2" key="1">
    <citation type="submission" date="2013-04" db="EMBL/GenBank/DDBJ databases">
        <title>The Genome Sequence of Fonticula alba ATCC 38817.</title>
        <authorList>
            <consortium name="The Broad Institute Genomics Platform"/>
            <person name="Russ C."/>
            <person name="Cuomo C."/>
            <person name="Burger G."/>
            <person name="Gray M.W."/>
            <person name="Holland P.W.H."/>
            <person name="King N."/>
            <person name="Lang F.B.F."/>
            <person name="Roger A.J."/>
            <person name="Ruiz-Trillo I."/>
            <person name="Brown M."/>
            <person name="Walker B."/>
            <person name="Young S."/>
            <person name="Zeng Q."/>
            <person name="Gargeya S."/>
            <person name="Fitzgerald M."/>
            <person name="Haas B."/>
            <person name="Abouelleil A."/>
            <person name="Allen A.W."/>
            <person name="Alvarado L."/>
            <person name="Arachchi H.M."/>
            <person name="Berlin A.M."/>
            <person name="Chapman S.B."/>
            <person name="Gainer-Dewar J."/>
            <person name="Goldberg J."/>
            <person name="Griggs A."/>
            <person name="Gujja S."/>
            <person name="Hansen M."/>
            <person name="Howarth C."/>
            <person name="Imamovic A."/>
            <person name="Ireland A."/>
            <person name="Larimer J."/>
            <person name="McCowan C."/>
            <person name="Murphy C."/>
            <person name="Pearson M."/>
            <person name="Poon T.W."/>
            <person name="Priest M."/>
            <person name="Roberts A."/>
            <person name="Saif S."/>
            <person name="Shea T."/>
            <person name="Sisk P."/>
            <person name="Sykes S."/>
            <person name="Wortman J."/>
            <person name="Nusbaum C."/>
            <person name="Birren B."/>
        </authorList>
    </citation>
    <scope>NUCLEOTIDE SEQUENCE [LARGE SCALE GENOMIC DNA]</scope>
    <source>
        <strain evidence="2">ATCC 38817</strain>
    </source>
</reference>
<feature type="transmembrane region" description="Helical" evidence="1">
    <location>
        <begin position="51"/>
        <end position="71"/>
    </location>
</feature>
<evidence type="ECO:0000313" key="3">
    <source>
        <dbReference type="Proteomes" id="UP000030693"/>
    </source>
</evidence>
<evidence type="ECO:0000256" key="1">
    <source>
        <dbReference type="SAM" id="Phobius"/>
    </source>
</evidence>